<dbReference type="Proteomes" id="UP001201262">
    <property type="component" value="Unassembled WGS sequence"/>
</dbReference>
<feature type="transmembrane region" description="Helical" evidence="5">
    <location>
        <begin position="269"/>
        <end position="287"/>
    </location>
</feature>
<feature type="transmembrane region" description="Helical" evidence="5">
    <location>
        <begin position="187"/>
        <end position="205"/>
    </location>
</feature>
<proteinExistence type="predicted"/>
<dbReference type="PANTHER" id="PTHR31465">
    <property type="entry name" value="PROTEIN RTA1-RELATED"/>
    <property type="match status" value="1"/>
</dbReference>
<dbReference type="GO" id="GO:0016020">
    <property type="term" value="C:membrane"/>
    <property type="evidence" value="ECO:0007669"/>
    <property type="project" value="UniProtKB-SubCell"/>
</dbReference>
<dbReference type="RefSeq" id="XP_046072620.1">
    <property type="nucleotide sequence ID" value="XM_046220466.1"/>
</dbReference>
<keyword evidence="3 5" id="KW-1133">Transmembrane helix</keyword>
<keyword evidence="2 5" id="KW-0812">Transmembrane</keyword>
<feature type="transmembrane region" description="Helical" evidence="5">
    <location>
        <begin position="82"/>
        <end position="102"/>
    </location>
</feature>
<feature type="transmembrane region" description="Helical" evidence="5">
    <location>
        <begin position="225"/>
        <end position="248"/>
    </location>
</feature>
<evidence type="ECO:0000256" key="5">
    <source>
        <dbReference type="SAM" id="Phobius"/>
    </source>
</evidence>
<evidence type="ECO:0000313" key="6">
    <source>
        <dbReference type="EMBL" id="KAH8697919.1"/>
    </source>
</evidence>
<name>A0AAD4PYN7_9EURO</name>
<evidence type="ECO:0000256" key="4">
    <source>
        <dbReference type="ARBA" id="ARBA00023136"/>
    </source>
</evidence>
<feature type="transmembrane region" description="Helical" evidence="5">
    <location>
        <begin position="307"/>
        <end position="327"/>
    </location>
</feature>
<keyword evidence="7" id="KW-1185">Reference proteome</keyword>
<organism evidence="6 7">
    <name type="scientific">Talaromyces proteolyticus</name>
    <dbReference type="NCBI Taxonomy" id="1131652"/>
    <lineage>
        <taxon>Eukaryota</taxon>
        <taxon>Fungi</taxon>
        <taxon>Dikarya</taxon>
        <taxon>Ascomycota</taxon>
        <taxon>Pezizomycotina</taxon>
        <taxon>Eurotiomycetes</taxon>
        <taxon>Eurotiomycetidae</taxon>
        <taxon>Eurotiales</taxon>
        <taxon>Trichocomaceae</taxon>
        <taxon>Talaromyces</taxon>
        <taxon>Talaromyces sect. Bacilispori</taxon>
    </lineage>
</organism>
<reference evidence="6" key="1">
    <citation type="submission" date="2021-12" db="EMBL/GenBank/DDBJ databases">
        <title>Convergent genome expansion in fungi linked to evolution of root-endophyte symbiosis.</title>
        <authorList>
            <consortium name="DOE Joint Genome Institute"/>
            <person name="Ke Y.-H."/>
            <person name="Bonito G."/>
            <person name="Liao H.-L."/>
            <person name="Looney B."/>
            <person name="Rojas-Flechas A."/>
            <person name="Nash J."/>
            <person name="Hameed K."/>
            <person name="Schadt C."/>
            <person name="Martin F."/>
            <person name="Crous P.W."/>
            <person name="Miettinen O."/>
            <person name="Magnuson J.K."/>
            <person name="Labbe J."/>
            <person name="Jacobson D."/>
            <person name="Doktycz M.J."/>
            <person name="Veneault-Fourrey C."/>
            <person name="Kuo A."/>
            <person name="Mondo S."/>
            <person name="Calhoun S."/>
            <person name="Riley R."/>
            <person name="Ohm R."/>
            <person name="LaButti K."/>
            <person name="Andreopoulos B."/>
            <person name="Pangilinan J."/>
            <person name="Nolan M."/>
            <person name="Tritt A."/>
            <person name="Clum A."/>
            <person name="Lipzen A."/>
            <person name="Daum C."/>
            <person name="Barry K."/>
            <person name="Grigoriev I.V."/>
            <person name="Vilgalys R."/>
        </authorList>
    </citation>
    <scope>NUCLEOTIDE SEQUENCE</scope>
    <source>
        <strain evidence="6">PMI_201</strain>
    </source>
</reference>
<comment type="subcellular location">
    <subcellularLocation>
        <location evidence="1">Membrane</location>
        <topology evidence="1">Multi-pass membrane protein</topology>
    </subcellularLocation>
</comment>
<dbReference type="InterPro" id="IPR007568">
    <property type="entry name" value="RTA1"/>
</dbReference>
<evidence type="ECO:0000256" key="1">
    <source>
        <dbReference type="ARBA" id="ARBA00004141"/>
    </source>
</evidence>
<dbReference type="PANTHER" id="PTHR31465:SF15">
    <property type="entry name" value="LIPID TRANSPORTER ATNI-RELATED"/>
    <property type="match status" value="1"/>
</dbReference>
<comment type="caution">
    <text evidence="6">The sequence shown here is derived from an EMBL/GenBank/DDBJ whole genome shotgun (WGS) entry which is preliminary data.</text>
</comment>
<feature type="transmembrane region" description="Helical" evidence="5">
    <location>
        <begin position="114"/>
        <end position="131"/>
    </location>
</feature>
<dbReference type="EMBL" id="JAJTJA010000006">
    <property type="protein sequence ID" value="KAH8697919.1"/>
    <property type="molecule type" value="Genomic_DNA"/>
</dbReference>
<gene>
    <name evidence="6" type="ORF">BGW36DRAFT_427858</name>
</gene>
<accession>A0AAD4PYN7</accession>
<dbReference type="AlphaFoldDB" id="A0AAD4PYN7"/>
<dbReference type="Pfam" id="PF04479">
    <property type="entry name" value="RTA1"/>
    <property type="match status" value="1"/>
</dbReference>
<evidence type="ECO:0000256" key="3">
    <source>
        <dbReference type="ARBA" id="ARBA00022989"/>
    </source>
</evidence>
<evidence type="ECO:0000313" key="7">
    <source>
        <dbReference type="Proteomes" id="UP001201262"/>
    </source>
</evidence>
<evidence type="ECO:0000256" key="2">
    <source>
        <dbReference type="ARBA" id="ARBA00022692"/>
    </source>
</evidence>
<protein>
    <submittedName>
        <fullName evidence="6">RTA1 domain-containing protein</fullName>
    </submittedName>
</protein>
<feature type="transmembrane region" description="Helical" evidence="5">
    <location>
        <begin position="143"/>
        <end position="166"/>
    </location>
</feature>
<dbReference type="GeneID" id="70250753"/>
<sequence>MPVETGVPSSIITHRDATAPAPLSNGPRTTMRPTLTIRDDFDPHVSIPPLTLNLPSNTCFPTIAPDKNGYVPPTECNALYEYYPSFQAAVAFTVVFGALLMVHLAQAIALKTKFVWVIIMGLAWEFVAFLTRSLSTKHQQDSTIALITQLFILLAPLWVNAFDYMVLARMIHYFLPEKRVGIFKPSLLAVIFVFLDFGSFVIQLIGGGMAGPGADQSTMTQGVHIYMGGIGIQEAFIVVFLIVAILFHRKMHRLDRMGALVGDKTRWKGLIYALYFSLSAITVRIIYRLVEFSDGTDASSPIISHEWFVYVFDAVPMVFAAGVWCIVHPGKVLKGPGSELPPSGLRKICCCSCCCRGRKSKVPMKRLPSDENVSEELRPIRQYEENNHQTSPPQGFYGNFQTISTGYNQVPRQGHSAHQY</sequence>
<keyword evidence="4 5" id="KW-0472">Membrane</keyword>